<evidence type="ECO:0000313" key="6">
    <source>
        <dbReference type="Proteomes" id="UP000053890"/>
    </source>
</evidence>
<dbReference type="GeneID" id="28974737"/>
<feature type="domain" description="MYND-type" evidence="4">
    <location>
        <begin position="10"/>
        <end position="50"/>
    </location>
</feature>
<gene>
    <name evidence="5" type="ORF">RHOBADRAFT_43775</name>
</gene>
<evidence type="ECO:0000256" key="1">
    <source>
        <dbReference type="ARBA" id="ARBA00022723"/>
    </source>
</evidence>
<keyword evidence="1" id="KW-0479">Metal-binding</keyword>
<evidence type="ECO:0000259" key="4">
    <source>
        <dbReference type="Pfam" id="PF01753"/>
    </source>
</evidence>
<accession>A0A194S440</accession>
<dbReference type="Proteomes" id="UP000053890">
    <property type="component" value="Unassembled WGS sequence"/>
</dbReference>
<keyword evidence="2" id="KW-0863">Zinc-finger</keyword>
<dbReference type="AlphaFoldDB" id="A0A194S440"/>
<dbReference type="OMA" id="WIAREMV"/>
<proteinExistence type="predicted"/>
<dbReference type="EMBL" id="KQ474078">
    <property type="protein sequence ID" value="KPV75285.1"/>
    <property type="molecule type" value="Genomic_DNA"/>
</dbReference>
<organism evidence="5 6">
    <name type="scientific">Rhodotorula graminis (strain WP1)</name>
    <dbReference type="NCBI Taxonomy" id="578459"/>
    <lineage>
        <taxon>Eukaryota</taxon>
        <taxon>Fungi</taxon>
        <taxon>Dikarya</taxon>
        <taxon>Basidiomycota</taxon>
        <taxon>Pucciniomycotina</taxon>
        <taxon>Microbotryomycetes</taxon>
        <taxon>Sporidiobolales</taxon>
        <taxon>Sporidiobolaceae</taxon>
        <taxon>Rhodotorula</taxon>
    </lineage>
</organism>
<dbReference type="GO" id="GO:0008270">
    <property type="term" value="F:zinc ion binding"/>
    <property type="evidence" value="ECO:0007669"/>
    <property type="project" value="UniProtKB-KW"/>
</dbReference>
<dbReference type="Pfam" id="PF01753">
    <property type="entry name" value="zf-MYND"/>
    <property type="match status" value="1"/>
</dbReference>
<protein>
    <recommendedName>
        <fullName evidence="4">MYND-type domain-containing protein</fullName>
    </recommendedName>
</protein>
<evidence type="ECO:0000256" key="3">
    <source>
        <dbReference type="ARBA" id="ARBA00022833"/>
    </source>
</evidence>
<name>A0A194S440_RHOGW</name>
<dbReference type="OrthoDB" id="2519322at2759"/>
<dbReference type="InterPro" id="IPR002893">
    <property type="entry name" value="Znf_MYND"/>
</dbReference>
<dbReference type="Gene3D" id="6.10.140.2220">
    <property type="match status" value="1"/>
</dbReference>
<evidence type="ECO:0000313" key="5">
    <source>
        <dbReference type="EMBL" id="KPV75285.1"/>
    </source>
</evidence>
<dbReference type="STRING" id="578459.A0A194S440"/>
<dbReference type="RefSeq" id="XP_018271334.1">
    <property type="nucleotide sequence ID" value="XM_018414289.1"/>
</dbReference>
<reference evidence="5 6" key="1">
    <citation type="journal article" date="2015" name="Front. Microbiol.">
        <title>Genome sequence of the plant growth promoting endophytic yeast Rhodotorula graminis WP1.</title>
        <authorList>
            <person name="Firrincieli A."/>
            <person name="Otillar R."/>
            <person name="Salamov A."/>
            <person name="Schmutz J."/>
            <person name="Khan Z."/>
            <person name="Redman R.S."/>
            <person name="Fleck N.D."/>
            <person name="Lindquist E."/>
            <person name="Grigoriev I.V."/>
            <person name="Doty S.L."/>
        </authorList>
    </citation>
    <scope>NUCLEOTIDE SEQUENCE [LARGE SCALE GENOMIC DNA]</scope>
    <source>
        <strain evidence="5 6">WP1</strain>
    </source>
</reference>
<keyword evidence="3" id="KW-0862">Zinc</keyword>
<dbReference type="SUPFAM" id="SSF144232">
    <property type="entry name" value="HIT/MYND zinc finger-like"/>
    <property type="match status" value="1"/>
</dbReference>
<sequence>MPAEPVPQPCEVCGVETTSKCAACESAGISLFFCSRDHQKLVWPAHKLVCGPGKALPFAMLPLLDSDIAQVKKLLDKSSASSLAKSFRAALEELGQAPAEAVLESINGDVYDIRRLPHKPFIVCLVRSILWQLAGPEVVDAVGPHLYSIAVNDEDRKTFNVDVASGLCASLLSGMCADLRRARVLPLDYSRATWFSLFQHKLFFICRLGQLVSRRPHDVEANAHYRGAKERTNAWLWSGMGTGEAIFSTIGGKSQIVHEVETYERPQ</sequence>
<evidence type="ECO:0000256" key="2">
    <source>
        <dbReference type="ARBA" id="ARBA00022771"/>
    </source>
</evidence>
<keyword evidence="6" id="KW-1185">Reference proteome</keyword>